<feature type="compositionally biased region" description="Basic residues" evidence="9">
    <location>
        <begin position="239"/>
        <end position="251"/>
    </location>
</feature>
<dbReference type="InterPro" id="IPR050100">
    <property type="entry name" value="TRAFAC_GTPase_members"/>
</dbReference>
<dbReference type="GO" id="GO:0003924">
    <property type="term" value="F:GTPase activity"/>
    <property type="evidence" value="ECO:0007669"/>
    <property type="project" value="InterPro"/>
</dbReference>
<keyword evidence="5" id="KW-0378">Hydrolase</keyword>
<dbReference type="Gene3D" id="2.40.30.10">
    <property type="entry name" value="Translation factors"/>
    <property type="match status" value="2"/>
</dbReference>
<gene>
    <name evidence="11" type="primary">erf3</name>
</gene>
<evidence type="ECO:0000256" key="1">
    <source>
        <dbReference type="ARBA" id="ARBA00004496"/>
    </source>
</evidence>
<dbReference type="PRINTS" id="PR00315">
    <property type="entry name" value="ELONGATNFCT"/>
</dbReference>
<comment type="subcellular location">
    <subcellularLocation>
        <location evidence="1">Cytoplasm</location>
    </subcellularLocation>
</comment>
<evidence type="ECO:0000256" key="3">
    <source>
        <dbReference type="ARBA" id="ARBA00022490"/>
    </source>
</evidence>
<comment type="similarity">
    <text evidence="2">Belongs to the TRAFAC class translation factor GTPase superfamily. Classic translation factor GTPase family. EF-Tu/EF-1A subfamily.</text>
</comment>
<dbReference type="Pfam" id="PF22594">
    <property type="entry name" value="GTP-eEF1A_C"/>
    <property type="match status" value="1"/>
</dbReference>
<feature type="domain" description="Tr-type G" evidence="10">
    <location>
        <begin position="307"/>
        <end position="533"/>
    </location>
</feature>
<dbReference type="EMBL" id="AF198111">
    <property type="protein sequence ID" value="AAF74408.1"/>
    <property type="molecule type" value="Genomic_DNA"/>
</dbReference>
<dbReference type="Gene3D" id="3.40.50.300">
    <property type="entry name" value="P-loop containing nucleotide triphosphate hydrolases"/>
    <property type="match status" value="1"/>
</dbReference>
<evidence type="ECO:0000256" key="7">
    <source>
        <dbReference type="ARBA" id="ARBA00023134"/>
    </source>
</evidence>
<dbReference type="GO" id="GO:0005525">
    <property type="term" value="F:GTP binding"/>
    <property type="evidence" value="ECO:0007669"/>
    <property type="project" value="UniProtKB-KW"/>
</dbReference>
<dbReference type="InterPro" id="IPR009000">
    <property type="entry name" value="Transl_B-barrel_sf"/>
</dbReference>
<dbReference type="Pfam" id="PF03144">
    <property type="entry name" value="GTP_EFTU_D2"/>
    <property type="match status" value="1"/>
</dbReference>
<evidence type="ECO:0000256" key="2">
    <source>
        <dbReference type="ARBA" id="ARBA00007249"/>
    </source>
</evidence>
<keyword evidence="3" id="KW-0963">Cytoplasm</keyword>
<comment type="catalytic activity">
    <reaction evidence="8">
        <text>GTP + H2O = GDP + phosphate + H(+)</text>
        <dbReference type="Rhea" id="RHEA:19669"/>
        <dbReference type="ChEBI" id="CHEBI:15377"/>
        <dbReference type="ChEBI" id="CHEBI:15378"/>
        <dbReference type="ChEBI" id="CHEBI:37565"/>
        <dbReference type="ChEBI" id="CHEBI:43474"/>
        <dbReference type="ChEBI" id="CHEBI:58189"/>
    </reaction>
    <physiologicalReaction direction="left-to-right" evidence="8">
        <dbReference type="Rhea" id="RHEA:19670"/>
    </physiologicalReaction>
</comment>
<protein>
    <submittedName>
        <fullName evidence="11">Eukaryotic release factor 3 GTPase subunit</fullName>
    </submittedName>
</protein>
<sequence length="805" mass="91944">MDKKEDFPALGSLEKKKDANQQSNQKNKKKEDKKEDEKKEEVNTETQKPVEEVKKAKLKATVRTFVPKSSVPKEPVKINYYIPHEEPTLAEMDYFPTLGGPAPTAPVVSDAQIRHSEFLERHELFKPYICLIPKELWYVPQEYIDMYGFPIMSLLPELYAYLWNTYNIFFTPDAQWQTNSSTVMSTLGELWTHAEWRDRIIAKEQKEIEEWEREMREWEEENLEDEDGVSIDEMDSYGKGKKNKKNKKKKKDDKGKRPPPPPPKSLSSYKRFEKKKDETVVPKKNIGFKEVSEITFEEEVVEVDETRQPSSLVFIGHVDAGKSTICGNLMFMTGMVDERTTEKFKQEAKEKNRDSWWLAYVMDINDDEKSKGKTVEVGRATMETPTKRYTIFDAPGHKNYVPDMIMGAAMADVAALVISARKGEFEAGFERDGQTREHAQLARSLGVSKLVVVVNKMDEETVQWNEARYNDIVSGVTPFLIEQCGYKREDLIFIPISGLNGQNIEKLTPACTWYQGPTLIEILDNIEPPKRNADGPLRVPVLDKMKDRGVVAFGKVESGVIKIGSKLAVMPNNLKCQVVGIYNCKLELVRYANPGENIQIKVRMIDDENLINKGDVLCPYDNLAPLTDLFEAELSILELLPHRPIITPGYKSMMHLHTISDEIVIQTLAGVYELDGSGKEYLKKNPKYCKSGSKVIVKISTRVPVCLEKYEFIEHMGRFTLRDEGRTIALGKVLRYKPTVVKKVEEIPSNVEGDQAKDEESKTASFEYTGSETTLFQNEKKYDVLVYDPEEDTIVTSSNAAEYTE</sequence>
<dbReference type="SUPFAM" id="SSF52540">
    <property type="entry name" value="P-loop containing nucleoside triphosphate hydrolases"/>
    <property type="match status" value="1"/>
</dbReference>
<dbReference type="Pfam" id="PF00009">
    <property type="entry name" value="GTP_EFTU"/>
    <property type="match status" value="1"/>
</dbReference>
<feature type="compositionally biased region" description="Basic and acidic residues" evidence="9">
    <location>
        <begin position="1"/>
        <end position="19"/>
    </location>
</feature>
<evidence type="ECO:0000259" key="10">
    <source>
        <dbReference type="PROSITE" id="PS51722"/>
    </source>
</evidence>
<dbReference type="InterPro" id="IPR000795">
    <property type="entry name" value="T_Tr_GTP-bd_dom"/>
</dbReference>
<feature type="compositionally biased region" description="Acidic residues" evidence="9">
    <location>
        <begin position="222"/>
        <end position="235"/>
    </location>
</feature>
<accession>Q9NCN5</accession>
<reference evidence="11" key="1">
    <citation type="journal article" date="2000" name="Mol. Biol. Evol.">
        <title>Evolution of the eukaryotic translation termination system: origins of release factors.</title>
        <authorList>
            <person name="Inagaki Y."/>
            <person name="Doolittle W.F."/>
        </authorList>
    </citation>
    <scope>NUCLEOTIDE SEQUENCE</scope>
</reference>
<proteinExistence type="inferred from homology"/>
<dbReference type="PROSITE" id="PS51722">
    <property type="entry name" value="G_TR_2"/>
    <property type="match status" value="1"/>
</dbReference>
<evidence type="ECO:0000256" key="8">
    <source>
        <dbReference type="ARBA" id="ARBA00049117"/>
    </source>
</evidence>
<feature type="region of interest" description="Disordered" evidence="9">
    <location>
        <begin position="222"/>
        <end position="272"/>
    </location>
</feature>
<dbReference type="AlphaFoldDB" id="Q9NCN5"/>
<keyword evidence="7" id="KW-0342">GTP-binding</keyword>
<dbReference type="SUPFAM" id="SSF50447">
    <property type="entry name" value="Translation proteins"/>
    <property type="match status" value="1"/>
</dbReference>
<organism evidence="11">
    <name type="scientific">Euplotes aediculatus</name>
    <name type="common">Ciliate</name>
    <dbReference type="NCBI Taxonomy" id="5940"/>
    <lineage>
        <taxon>Eukaryota</taxon>
        <taxon>Sar</taxon>
        <taxon>Alveolata</taxon>
        <taxon>Ciliophora</taxon>
        <taxon>Intramacronucleata</taxon>
        <taxon>Spirotrichea</taxon>
        <taxon>Hypotrichia</taxon>
        <taxon>Euplotida</taxon>
        <taxon>Euplotidae</taxon>
        <taxon>Euplotes</taxon>
    </lineage>
</organism>
<dbReference type="GO" id="GO:0006412">
    <property type="term" value="P:translation"/>
    <property type="evidence" value="ECO:0007669"/>
    <property type="project" value="UniProtKB-KW"/>
</dbReference>
<keyword evidence="6" id="KW-0648">Protein biosynthesis</keyword>
<dbReference type="InterPro" id="IPR054696">
    <property type="entry name" value="GTP-eEF1A_C"/>
</dbReference>
<dbReference type="CDD" id="cd03704">
    <property type="entry name" value="eRF3_C_III"/>
    <property type="match status" value="1"/>
</dbReference>
<dbReference type="CDD" id="cd01883">
    <property type="entry name" value="EF1_alpha"/>
    <property type="match status" value="1"/>
</dbReference>
<evidence type="ECO:0000256" key="5">
    <source>
        <dbReference type="ARBA" id="ARBA00022801"/>
    </source>
</evidence>
<dbReference type="InterPro" id="IPR027417">
    <property type="entry name" value="P-loop_NTPase"/>
</dbReference>
<name>Q9NCN5_EUPAE</name>
<dbReference type="InterPro" id="IPR009001">
    <property type="entry name" value="Transl_elong_EF1A/Init_IF2_C"/>
</dbReference>
<dbReference type="FunFam" id="3.40.50.300:FF:000204">
    <property type="entry name" value="Translation elongation factor Tu"/>
    <property type="match status" value="1"/>
</dbReference>
<dbReference type="GO" id="GO:0005737">
    <property type="term" value="C:cytoplasm"/>
    <property type="evidence" value="ECO:0007669"/>
    <property type="project" value="UniProtKB-SubCell"/>
</dbReference>
<feature type="compositionally biased region" description="Basic and acidic residues" evidence="9">
    <location>
        <begin position="29"/>
        <end position="52"/>
    </location>
</feature>
<keyword evidence="4" id="KW-0547">Nucleotide-binding</keyword>
<dbReference type="InterPro" id="IPR004161">
    <property type="entry name" value="EFTu-like_2"/>
</dbReference>
<dbReference type="FunFam" id="2.40.30.10:FF:000020">
    <property type="entry name" value="Translation elongation factor EF-1"/>
    <property type="match status" value="1"/>
</dbReference>
<dbReference type="SUPFAM" id="SSF50465">
    <property type="entry name" value="EF-Tu/eEF-1alpha/eIF2-gamma C-terminal domain"/>
    <property type="match status" value="1"/>
</dbReference>
<evidence type="ECO:0000256" key="6">
    <source>
        <dbReference type="ARBA" id="ARBA00022917"/>
    </source>
</evidence>
<evidence type="ECO:0000313" key="11">
    <source>
        <dbReference type="EMBL" id="AAF74408.1"/>
    </source>
</evidence>
<evidence type="ECO:0000256" key="9">
    <source>
        <dbReference type="SAM" id="MobiDB-lite"/>
    </source>
</evidence>
<evidence type="ECO:0000256" key="4">
    <source>
        <dbReference type="ARBA" id="ARBA00022741"/>
    </source>
</evidence>
<dbReference type="PANTHER" id="PTHR23115">
    <property type="entry name" value="TRANSLATION FACTOR"/>
    <property type="match status" value="1"/>
</dbReference>
<dbReference type="CDD" id="cd04089">
    <property type="entry name" value="eRF3_II"/>
    <property type="match status" value="1"/>
</dbReference>
<feature type="region of interest" description="Disordered" evidence="9">
    <location>
        <begin position="1"/>
        <end position="52"/>
    </location>
</feature>